<sequence>MSNVDDPSRRPATPSIYPSINIHHPSTHHHHHYQCHKYPQSLHHSGHCQSIIVGDTDKTGNQDRTGQDRSARKSPKVHGVIPTLRKHPPVVFTSKSLLNRFPDPLLSSPSCFSFYSASLSGTERIGLRNS</sequence>
<name>A0A067SWR4_GALM3</name>
<dbReference type="Proteomes" id="UP000027222">
    <property type="component" value="Unassembled WGS sequence"/>
</dbReference>
<reference evidence="3" key="1">
    <citation type="journal article" date="2014" name="Proc. Natl. Acad. Sci. U.S.A.">
        <title>Extensive sampling of basidiomycete genomes demonstrates inadequacy of the white-rot/brown-rot paradigm for wood decay fungi.</title>
        <authorList>
            <person name="Riley R."/>
            <person name="Salamov A.A."/>
            <person name="Brown D.W."/>
            <person name="Nagy L.G."/>
            <person name="Floudas D."/>
            <person name="Held B.W."/>
            <person name="Levasseur A."/>
            <person name="Lombard V."/>
            <person name="Morin E."/>
            <person name="Otillar R."/>
            <person name="Lindquist E.A."/>
            <person name="Sun H."/>
            <person name="LaButti K.M."/>
            <person name="Schmutz J."/>
            <person name="Jabbour D."/>
            <person name="Luo H."/>
            <person name="Baker S.E."/>
            <person name="Pisabarro A.G."/>
            <person name="Walton J.D."/>
            <person name="Blanchette R.A."/>
            <person name="Henrissat B."/>
            <person name="Martin F."/>
            <person name="Cullen D."/>
            <person name="Hibbett D.S."/>
            <person name="Grigoriev I.V."/>
        </authorList>
    </citation>
    <scope>NUCLEOTIDE SEQUENCE [LARGE SCALE GENOMIC DNA]</scope>
    <source>
        <strain evidence="3">CBS 339.88</strain>
    </source>
</reference>
<evidence type="ECO:0000313" key="3">
    <source>
        <dbReference type="Proteomes" id="UP000027222"/>
    </source>
</evidence>
<gene>
    <name evidence="2" type="ORF">GALMADRAFT_227516</name>
</gene>
<accession>A0A067SWR4</accession>
<feature type="region of interest" description="Disordered" evidence="1">
    <location>
        <begin position="1"/>
        <end position="82"/>
    </location>
</feature>
<organism evidence="2 3">
    <name type="scientific">Galerina marginata (strain CBS 339.88)</name>
    <dbReference type="NCBI Taxonomy" id="685588"/>
    <lineage>
        <taxon>Eukaryota</taxon>
        <taxon>Fungi</taxon>
        <taxon>Dikarya</taxon>
        <taxon>Basidiomycota</taxon>
        <taxon>Agaricomycotina</taxon>
        <taxon>Agaricomycetes</taxon>
        <taxon>Agaricomycetidae</taxon>
        <taxon>Agaricales</taxon>
        <taxon>Agaricineae</taxon>
        <taxon>Strophariaceae</taxon>
        <taxon>Galerina</taxon>
    </lineage>
</organism>
<protein>
    <submittedName>
        <fullName evidence="2">Uncharacterized protein</fullName>
    </submittedName>
</protein>
<proteinExistence type="predicted"/>
<feature type="compositionally biased region" description="Basic and acidic residues" evidence="1">
    <location>
        <begin position="55"/>
        <end position="71"/>
    </location>
</feature>
<feature type="compositionally biased region" description="Basic residues" evidence="1">
    <location>
        <begin position="25"/>
        <end position="35"/>
    </location>
</feature>
<dbReference type="AlphaFoldDB" id="A0A067SWR4"/>
<dbReference type="EMBL" id="KL142383">
    <property type="protein sequence ID" value="KDR74462.1"/>
    <property type="molecule type" value="Genomic_DNA"/>
</dbReference>
<evidence type="ECO:0000256" key="1">
    <source>
        <dbReference type="SAM" id="MobiDB-lite"/>
    </source>
</evidence>
<evidence type="ECO:0000313" key="2">
    <source>
        <dbReference type="EMBL" id="KDR74462.1"/>
    </source>
</evidence>
<keyword evidence="3" id="KW-1185">Reference proteome</keyword>
<dbReference type="HOGENOM" id="CLU_1938315_0_0_1"/>